<name>A0A8T0GU80_CERPU</name>
<keyword evidence="2" id="KW-1185">Reference proteome</keyword>
<evidence type="ECO:0000313" key="2">
    <source>
        <dbReference type="Proteomes" id="UP000822688"/>
    </source>
</evidence>
<organism evidence="1 2">
    <name type="scientific">Ceratodon purpureus</name>
    <name type="common">Fire moss</name>
    <name type="synonym">Dicranum purpureum</name>
    <dbReference type="NCBI Taxonomy" id="3225"/>
    <lineage>
        <taxon>Eukaryota</taxon>
        <taxon>Viridiplantae</taxon>
        <taxon>Streptophyta</taxon>
        <taxon>Embryophyta</taxon>
        <taxon>Bryophyta</taxon>
        <taxon>Bryophytina</taxon>
        <taxon>Bryopsida</taxon>
        <taxon>Dicranidae</taxon>
        <taxon>Pseudoditrichales</taxon>
        <taxon>Ditrichaceae</taxon>
        <taxon>Ceratodon</taxon>
    </lineage>
</organism>
<gene>
    <name evidence="1" type="ORF">KC19_9G119700</name>
</gene>
<sequence>MSVRYAKTKSSCLQTIDLVVFQGFSFSWVSRSALQSAVEKDCVGVLSLVSFQLSCAFCRLLCFLPGFQCLHVSQIDNRPGRLPVHTVPWSFSFYSVAPFTRSADISEAGREALSEHRESGLVSVYQLLAFDPDAAASNVHGSMFERVQQFHISTAISCWIAR</sequence>
<protein>
    <submittedName>
        <fullName evidence="1">Uncharacterized protein</fullName>
    </submittedName>
</protein>
<comment type="caution">
    <text evidence="1">The sequence shown here is derived from an EMBL/GenBank/DDBJ whole genome shotgun (WGS) entry which is preliminary data.</text>
</comment>
<accession>A0A8T0GU80</accession>
<dbReference type="AlphaFoldDB" id="A0A8T0GU80"/>
<dbReference type="EMBL" id="CM026430">
    <property type="protein sequence ID" value="KAG0562117.1"/>
    <property type="molecule type" value="Genomic_DNA"/>
</dbReference>
<evidence type="ECO:0000313" key="1">
    <source>
        <dbReference type="EMBL" id="KAG0562117.1"/>
    </source>
</evidence>
<dbReference type="Proteomes" id="UP000822688">
    <property type="component" value="Chromosome 9"/>
</dbReference>
<reference evidence="1" key="1">
    <citation type="submission" date="2020-06" db="EMBL/GenBank/DDBJ databases">
        <title>WGS assembly of Ceratodon purpureus strain R40.</title>
        <authorList>
            <person name="Carey S.B."/>
            <person name="Jenkins J."/>
            <person name="Shu S."/>
            <person name="Lovell J.T."/>
            <person name="Sreedasyam A."/>
            <person name="Maumus F."/>
            <person name="Tiley G.P."/>
            <person name="Fernandez-Pozo N."/>
            <person name="Barry K."/>
            <person name="Chen C."/>
            <person name="Wang M."/>
            <person name="Lipzen A."/>
            <person name="Daum C."/>
            <person name="Saski C.A."/>
            <person name="Payton A.C."/>
            <person name="Mcbreen J.C."/>
            <person name="Conrad R.E."/>
            <person name="Kollar L.M."/>
            <person name="Olsson S."/>
            <person name="Huttunen S."/>
            <person name="Landis J.B."/>
            <person name="Wickett N.J."/>
            <person name="Johnson M.G."/>
            <person name="Rensing S.A."/>
            <person name="Grimwood J."/>
            <person name="Schmutz J."/>
            <person name="Mcdaniel S.F."/>
        </authorList>
    </citation>
    <scope>NUCLEOTIDE SEQUENCE</scope>
    <source>
        <strain evidence="1">R40</strain>
    </source>
</reference>
<proteinExistence type="predicted"/>